<comment type="similarity">
    <text evidence="1 3">Belongs to the TPP enzyme family.</text>
</comment>
<dbReference type="SUPFAM" id="SSF52467">
    <property type="entry name" value="DHS-like NAD/FAD-binding domain"/>
    <property type="match status" value="1"/>
</dbReference>
<accession>A0A0C6P929</accession>
<dbReference type="InterPro" id="IPR012001">
    <property type="entry name" value="Thiamin_PyroP_enz_TPP-bd_dom"/>
</dbReference>
<organism evidence="7 8">
    <name type="scientific">Bordetella bronchiseptica 253</name>
    <dbReference type="NCBI Taxonomy" id="568707"/>
    <lineage>
        <taxon>Bacteria</taxon>
        <taxon>Pseudomonadati</taxon>
        <taxon>Pseudomonadota</taxon>
        <taxon>Betaproteobacteria</taxon>
        <taxon>Burkholderiales</taxon>
        <taxon>Alcaligenaceae</taxon>
        <taxon>Bordetella</taxon>
    </lineage>
</organism>
<dbReference type="HOGENOM" id="CLU_013748_3_1_4"/>
<sequence length="558" mass="58889">MKAAMTGGEVFVEGLVRNGVKDLFFIPGIQLDWAVEALRKRAGEINLYVPRHEQTTTYMADGYYRVTGKPGTAMVVPGPGALNAGAGLATAYASGSRMVFVTPQIHADGVGKGYGLLHEIKDQSGFVQGLTKWHRFVGAPADIGASVDAAYAQAGQGRARPVGLEIPHNYFQAEVAGQDEAVPPARPAEPPMLDEQAIAAAAALIGQARLPVLYVGGGVFPTGAHEAVRRVAERIGAPVVMSDNGRGALPDHHPLAMNSLAGRAVFQHADVVVVVGSRFIDALMPAASWPAGRARFVYINIDAADMTAPRAPDVAIAADAAHALAALEERLRSRTAFTHEQAARVKAWAQAQIDRIEPQAAYIRAMRDALPEDGIFVNELTQVGYLSRIAFPVHAPRTYIGPGYQGTLGYGFPVALGAAVGGAGRRVLSITGDGGFGWNLQELATARRYNLPVTLVVFNDGHYGNVRAIQKREFGAEVAVDLCNPDFQLLARAFGIPSEQVDSPAALGAAIKASLSGGPALIEVKMGEVPSPWHLLRLQPMAGMAGPQAAANPLDGDY</sequence>
<evidence type="ECO:0000259" key="4">
    <source>
        <dbReference type="Pfam" id="PF00205"/>
    </source>
</evidence>
<name>A0A0C6P929_BORBO</name>
<evidence type="ECO:0000259" key="5">
    <source>
        <dbReference type="Pfam" id="PF02775"/>
    </source>
</evidence>
<dbReference type="GO" id="GO:0005948">
    <property type="term" value="C:acetolactate synthase complex"/>
    <property type="evidence" value="ECO:0007669"/>
    <property type="project" value="TreeGrafter"/>
</dbReference>
<dbReference type="GO" id="GO:0003984">
    <property type="term" value="F:acetolactate synthase activity"/>
    <property type="evidence" value="ECO:0007669"/>
    <property type="project" value="TreeGrafter"/>
</dbReference>
<evidence type="ECO:0000256" key="3">
    <source>
        <dbReference type="RuleBase" id="RU362132"/>
    </source>
</evidence>
<dbReference type="InterPro" id="IPR011766">
    <property type="entry name" value="TPP_enzyme_TPP-bd"/>
</dbReference>
<proteinExistence type="inferred from homology"/>
<dbReference type="NCBIfam" id="NF006122">
    <property type="entry name" value="PRK08266.1"/>
    <property type="match status" value="1"/>
</dbReference>
<reference evidence="7 8" key="1">
    <citation type="journal article" date="2012" name="BMC Genomics">
        <title>Comparative genomics of the classical Bordetella subspecies: the evolution and exchange of virulence-associated diversity amongst closely related pathogens.</title>
        <authorList>
            <person name="Park J."/>
            <person name="Zhang Y."/>
            <person name="Buboltz A.M."/>
            <person name="Zhang X."/>
            <person name="Schuster S.C."/>
            <person name="Ahuja U."/>
            <person name="Liu M."/>
            <person name="Miller J.F."/>
            <person name="Sebaihia M."/>
            <person name="Bentley S.D."/>
            <person name="Parkhill J."/>
            <person name="Harvill E.T."/>
        </authorList>
    </citation>
    <scope>NUCLEOTIDE SEQUENCE [LARGE SCALE GENOMIC DNA]</scope>
    <source>
        <strain evidence="7 8">253</strain>
    </source>
</reference>
<dbReference type="Pfam" id="PF00205">
    <property type="entry name" value="TPP_enzyme_M"/>
    <property type="match status" value="1"/>
</dbReference>
<dbReference type="InterPro" id="IPR045229">
    <property type="entry name" value="TPP_enz"/>
</dbReference>
<dbReference type="EMBL" id="HE965806">
    <property type="protein sequence ID" value="CCJ54609.1"/>
    <property type="molecule type" value="Genomic_DNA"/>
</dbReference>
<dbReference type="OrthoDB" id="2254214at2"/>
<dbReference type="SUPFAM" id="SSF52518">
    <property type="entry name" value="Thiamin diphosphate-binding fold (THDP-binding)"/>
    <property type="match status" value="2"/>
</dbReference>
<dbReference type="GO" id="GO:0030976">
    <property type="term" value="F:thiamine pyrophosphate binding"/>
    <property type="evidence" value="ECO:0007669"/>
    <property type="project" value="InterPro"/>
</dbReference>
<dbReference type="PANTHER" id="PTHR18968">
    <property type="entry name" value="THIAMINE PYROPHOSPHATE ENZYMES"/>
    <property type="match status" value="1"/>
</dbReference>
<dbReference type="AlphaFoldDB" id="A0A0C6P929"/>
<dbReference type="InterPro" id="IPR029035">
    <property type="entry name" value="DHS-like_NAD/FAD-binding_dom"/>
</dbReference>
<dbReference type="Gene3D" id="3.40.50.970">
    <property type="match status" value="2"/>
</dbReference>
<dbReference type="GeneID" id="56480582"/>
<evidence type="ECO:0000313" key="7">
    <source>
        <dbReference type="EMBL" id="CCJ54609.1"/>
    </source>
</evidence>
<dbReference type="GO" id="GO:0000287">
    <property type="term" value="F:magnesium ion binding"/>
    <property type="evidence" value="ECO:0007669"/>
    <property type="project" value="InterPro"/>
</dbReference>
<evidence type="ECO:0000313" key="8">
    <source>
        <dbReference type="Proteomes" id="UP000007564"/>
    </source>
</evidence>
<dbReference type="GO" id="GO:0050660">
    <property type="term" value="F:flavin adenine dinucleotide binding"/>
    <property type="evidence" value="ECO:0007669"/>
    <property type="project" value="TreeGrafter"/>
</dbReference>
<dbReference type="RefSeq" id="WP_003808165.1">
    <property type="nucleotide sequence ID" value="NC_019382.1"/>
</dbReference>
<dbReference type="KEGG" id="bbh:BN112_2692"/>
<keyword evidence="2 3" id="KW-0786">Thiamine pyrophosphate</keyword>
<dbReference type="GO" id="GO:0009099">
    <property type="term" value="P:L-valine biosynthetic process"/>
    <property type="evidence" value="ECO:0007669"/>
    <property type="project" value="TreeGrafter"/>
</dbReference>
<dbReference type="PANTHER" id="PTHR18968:SF167">
    <property type="entry name" value="ACETOLACTATE SYNTHASE LARGE SUBUNIT ILVB2-RELATED"/>
    <property type="match status" value="1"/>
</dbReference>
<dbReference type="GO" id="GO:0009097">
    <property type="term" value="P:isoleucine biosynthetic process"/>
    <property type="evidence" value="ECO:0007669"/>
    <property type="project" value="TreeGrafter"/>
</dbReference>
<dbReference type="InterPro" id="IPR029061">
    <property type="entry name" value="THDP-binding"/>
</dbReference>
<dbReference type="Proteomes" id="UP000007564">
    <property type="component" value="Chromosome"/>
</dbReference>
<dbReference type="InterPro" id="IPR012000">
    <property type="entry name" value="Thiamin_PyroP_enz_cen_dom"/>
</dbReference>
<gene>
    <name evidence="7" type="ORF">BN112_2692</name>
</gene>
<dbReference type="CDD" id="cd00568">
    <property type="entry name" value="TPP_enzymes"/>
    <property type="match status" value="1"/>
</dbReference>
<dbReference type="CDD" id="cd07035">
    <property type="entry name" value="TPP_PYR_POX_like"/>
    <property type="match status" value="1"/>
</dbReference>
<evidence type="ECO:0000256" key="2">
    <source>
        <dbReference type="ARBA" id="ARBA00023052"/>
    </source>
</evidence>
<protein>
    <submittedName>
        <fullName evidence="7">Thiamine pyrophosphate enzyme</fullName>
    </submittedName>
</protein>
<dbReference type="Pfam" id="PF02775">
    <property type="entry name" value="TPP_enzyme_C"/>
    <property type="match status" value="1"/>
</dbReference>
<feature type="domain" description="Thiamine pyrophosphate enzyme N-terminal TPP-binding" evidence="6">
    <location>
        <begin position="5"/>
        <end position="120"/>
    </location>
</feature>
<feature type="domain" description="Thiamine pyrophosphate enzyme central" evidence="4">
    <location>
        <begin position="198"/>
        <end position="327"/>
    </location>
</feature>
<evidence type="ECO:0000259" key="6">
    <source>
        <dbReference type="Pfam" id="PF02776"/>
    </source>
</evidence>
<feature type="domain" description="Thiamine pyrophosphate enzyme TPP-binding" evidence="5">
    <location>
        <begin position="389"/>
        <end position="524"/>
    </location>
</feature>
<evidence type="ECO:0000256" key="1">
    <source>
        <dbReference type="ARBA" id="ARBA00007812"/>
    </source>
</evidence>
<dbReference type="Gene3D" id="3.40.50.1220">
    <property type="entry name" value="TPP-binding domain"/>
    <property type="match status" value="1"/>
</dbReference>
<dbReference type="Pfam" id="PF02776">
    <property type="entry name" value="TPP_enzyme_N"/>
    <property type="match status" value="1"/>
</dbReference>